<evidence type="ECO:0000256" key="6">
    <source>
        <dbReference type="SAM" id="Phobius"/>
    </source>
</evidence>
<dbReference type="RefSeq" id="WP_189531990.1">
    <property type="nucleotide sequence ID" value="NZ_BMYX01000004.1"/>
</dbReference>
<evidence type="ECO:0000256" key="2">
    <source>
        <dbReference type="ARBA" id="ARBA00022692"/>
    </source>
</evidence>
<comment type="caution">
    <text evidence="7">The sequence shown here is derived from an EMBL/GenBank/DDBJ whole genome shotgun (WGS) entry which is preliminary data.</text>
</comment>
<dbReference type="NCBIfam" id="TIGR01352">
    <property type="entry name" value="tonB_Cterm"/>
    <property type="match status" value="1"/>
</dbReference>
<gene>
    <name evidence="7" type="ORF">GCM10011289_10580</name>
</gene>
<dbReference type="Proteomes" id="UP000645257">
    <property type="component" value="Unassembled WGS sequence"/>
</dbReference>
<dbReference type="Gene3D" id="3.30.1150.10">
    <property type="match status" value="1"/>
</dbReference>
<dbReference type="PANTHER" id="PTHR33446:SF2">
    <property type="entry name" value="PROTEIN TONB"/>
    <property type="match status" value="1"/>
</dbReference>
<name>A0A918P0A8_9NEIS</name>
<dbReference type="GO" id="GO:0098797">
    <property type="term" value="C:plasma membrane protein complex"/>
    <property type="evidence" value="ECO:0007669"/>
    <property type="project" value="TreeGrafter"/>
</dbReference>
<feature type="compositionally biased region" description="Low complexity" evidence="5">
    <location>
        <begin position="134"/>
        <end position="148"/>
    </location>
</feature>
<feature type="region of interest" description="Disordered" evidence="5">
    <location>
        <begin position="175"/>
        <end position="203"/>
    </location>
</feature>
<dbReference type="AlphaFoldDB" id="A0A918P0A8"/>
<keyword evidence="4 6" id="KW-0472">Membrane</keyword>
<keyword evidence="2 6" id="KW-0812">Transmembrane</keyword>
<feature type="compositionally biased region" description="Basic and acidic residues" evidence="5">
    <location>
        <begin position="71"/>
        <end position="118"/>
    </location>
</feature>
<protein>
    <recommendedName>
        <fullName evidence="9">Cell division and transport-associated protein TolA</fullName>
    </recommendedName>
</protein>
<evidence type="ECO:0000313" key="7">
    <source>
        <dbReference type="EMBL" id="GGY09624.1"/>
    </source>
</evidence>
<keyword evidence="8" id="KW-1185">Reference proteome</keyword>
<feature type="region of interest" description="Disordered" evidence="5">
    <location>
        <begin position="48"/>
        <end position="158"/>
    </location>
</feature>
<dbReference type="PANTHER" id="PTHR33446">
    <property type="entry name" value="PROTEIN TONB-RELATED"/>
    <property type="match status" value="1"/>
</dbReference>
<dbReference type="InterPro" id="IPR051045">
    <property type="entry name" value="TonB-dependent_transducer"/>
</dbReference>
<organism evidence="7 8">
    <name type="scientific">Paludibacterium paludis</name>
    <dbReference type="NCBI Taxonomy" id="1225769"/>
    <lineage>
        <taxon>Bacteria</taxon>
        <taxon>Pseudomonadati</taxon>
        <taxon>Pseudomonadota</taxon>
        <taxon>Betaproteobacteria</taxon>
        <taxon>Neisseriales</taxon>
        <taxon>Chromobacteriaceae</taxon>
        <taxon>Paludibacterium</taxon>
    </lineage>
</organism>
<reference evidence="7" key="2">
    <citation type="submission" date="2020-09" db="EMBL/GenBank/DDBJ databases">
        <authorList>
            <person name="Sun Q."/>
            <person name="Kim S."/>
        </authorList>
    </citation>
    <scope>NUCLEOTIDE SEQUENCE</scope>
    <source>
        <strain evidence="7">KCTC 32182</strain>
    </source>
</reference>
<dbReference type="EMBL" id="BMYX01000004">
    <property type="protein sequence ID" value="GGY09624.1"/>
    <property type="molecule type" value="Genomic_DNA"/>
</dbReference>
<comment type="subcellular location">
    <subcellularLocation>
        <location evidence="1">Membrane</location>
        <topology evidence="1">Single-pass membrane protein</topology>
    </subcellularLocation>
</comment>
<dbReference type="InterPro" id="IPR006260">
    <property type="entry name" value="TonB/TolA_C"/>
</dbReference>
<dbReference type="GO" id="GO:0031992">
    <property type="term" value="F:energy transducer activity"/>
    <property type="evidence" value="ECO:0007669"/>
    <property type="project" value="TreeGrafter"/>
</dbReference>
<keyword evidence="3 6" id="KW-1133">Transmembrane helix</keyword>
<evidence type="ECO:0008006" key="9">
    <source>
        <dbReference type="Google" id="ProtNLM"/>
    </source>
</evidence>
<reference evidence="7" key="1">
    <citation type="journal article" date="2014" name="Int. J. Syst. Evol. Microbiol.">
        <title>Complete genome sequence of Corynebacterium casei LMG S-19264T (=DSM 44701T), isolated from a smear-ripened cheese.</title>
        <authorList>
            <consortium name="US DOE Joint Genome Institute (JGI-PGF)"/>
            <person name="Walter F."/>
            <person name="Albersmeier A."/>
            <person name="Kalinowski J."/>
            <person name="Ruckert C."/>
        </authorList>
    </citation>
    <scope>NUCLEOTIDE SEQUENCE</scope>
    <source>
        <strain evidence="7">KCTC 32182</strain>
    </source>
</reference>
<proteinExistence type="predicted"/>
<evidence type="ECO:0000256" key="1">
    <source>
        <dbReference type="ARBA" id="ARBA00004167"/>
    </source>
</evidence>
<dbReference type="Pfam" id="PF13103">
    <property type="entry name" value="TonB_2"/>
    <property type="match status" value="1"/>
</dbReference>
<dbReference type="SUPFAM" id="SSF74653">
    <property type="entry name" value="TolA/TonB C-terminal domain"/>
    <property type="match status" value="1"/>
</dbReference>
<evidence type="ECO:0000256" key="4">
    <source>
        <dbReference type="ARBA" id="ARBA00023136"/>
    </source>
</evidence>
<feature type="transmembrane region" description="Helical" evidence="6">
    <location>
        <begin position="12"/>
        <end position="33"/>
    </location>
</feature>
<evidence type="ECO:0000313" key="8">
    <source>
        <dbReference type="Proteomes" id="UP000645257"/>
    </source>
</evidence>
<evidence type="ECO:0000256" key="5">
    <source>
        <dbReference type="SAM" id="MobiDB-lite"/>
    </source>
</evidence>
<evidence type="ECO:0000256" key="3">
    <source>
        <dbReference type="ARBA" id="ARBA00022989"/>
    </source>
</evidence>
<sequence>MSASRGRDSLSGSLVVSVLLHLAVLAGAIWFGMTRKAPQDEAPVAVELWSSAPPPPPSAAPAVNVAPAPEPDVRPEPLEETPRADVNLHREDKPAPRKAEASKPSEKPRPKPEPRPKPVPEPVPQPRVKPESHPAPAAKPAHPSVAPSGKGSRTAPRYNPVADDLLADLNSANTTRPATAKRDQAGAANGVAGGAASGNGARDGYASRVQAKVRPLVQMPPDMTGNPQAIVLVTLLPSLEVRDVKLVTSSGNRAYDDAVMRAIWDAKVFPALPAGASFTDYRRLTLRFSPK</sequence>
<accession>A0A918P0A8</accession>